<accession>A0A024G689</accession>
<sequence length="148" mass="16849">MDMDIHMDLDAELNLELVQTLSKTCEVVSADGSTPYTRLGGQQTSQLQVSSNDSFASQLKICSMTVRPYNCDRDSNMGISMHSIQFILFYIYKHLDRNRTLTLFCAHSNHIPTPHCFGLSIAYTRRIEAIPCNPCKMQSCEGQHIRHY</sequence>
<dbReference type="Proteomes" id="UP000053237">
    <property type="component" value="Unassembled WGS sequence"/>
</dbReference>
<dbReference type="InParanoid" id="A0A024G689"/>
<comment type="caution">
    <text evidence="1">The sequence shown here is derived from an EMBL/GenBank/DDBJ whole genome shotgun (WGS) entry which is preliminary data.</text>
</comment>
<proteinExistence type="predicted"/>
<dbReference type="AlphaFoldDB" id="A0A024G689"/>
<name>A0A024G689_9STRA</name>
<evidence type="ECO:0000313" key="2">
    <source>
        <dbReference type="Proteomes" id="UP000053237"/>
    </source>
</evidence>
<organism evidence="1 2">
    <name type="scientific">Albugo candida</name>
    <dbReference type="NCBI Taxonomy" id="65357"/>
    <lineage>
        <taxon>Eukaryota</taxon>
        <taxon>Sar</taxon>
        <taxon>Stramenopiles</taxon>
        <taxon>Oomycota</taxon>
        <taxon>Peronosporomycetes</taxon>
        <taxon>Albuginales</taxon>
        <taxon>Albuginaceae</taxon>
        <taxon>Albugo</taxon>
    </lineage>
</organism>
<protein>
    <submittedName>
        <fullName evidence="1">Uncharacterized protein</fullName>
    </submittedName>
</protein>
<dbReference type="EMBL" id="CAIX01000025">
    <property type="protein sequence ID" value="CCI41825.1"/>
    <property type="molecule type" value="Genomic_DNA"/>
</dbReference>
<keyword evidence="2" id="KW-1185">Reference proteome</keyword>
<evidence type="ECO:0000313" key="1">
    <source>
        <dbReference type="EMBL" id="CCI41825.1"/>
    </source>
</evidence>
<reference evidence="1 2" key="1">
    <citation type="submission" date="2012-05" db="EMBL/GenBank/DDBJ databases">
        <title>Recombination and specialization in a pathogen metapopulation.</title>
        <authorList>
            <person name="Gardiner A."/>
            <person name="Kemen E."/>
            <person name="Schultz-Larsen T."/>
            <person name="MacLean D."/>
            <person name="Van Oosterhout C."/>
            <person name="Jones J.D.G."/>
        </authorList>
    </citation>
    <scope>NUCLEOTIDE SEQUENCE [LARGE SCALE GENOMIC DNA]</scope>
    <source>
        <strain evidence="1 2">Ac Nc2</strain>
    </source>
</reference>
<gene>
    <name evidence="1" type="ORF">BN9_026090</name>
</gene>